<dbReference type="AlphaFoldDB" id="A0A0A9DIB1"/>
<feature type="compositionally biased region" description="Polar residues" evidence="1">
    <location>
        <begin position="7"/>
        <end position="20"/>
    </location>
</feature>
<evidence type="ECO:0000313" key="2">
    <source>
        <dbReference type="EMBL" id="JAD83502.1"/>
    </source>
</evidence>
<evidence type="ECO:0000256" key="1">
    <source>
        <dbReference type="SAM" id="MobiDB-lite"/>
    </source>
</evidence>
<protein>
    <submittedName>
        <fullName evidence="2">Uncharacterized protein</fullName>
    </submittedName>
</protein>
<proteinExistence type="predicted"/>
<reference evidence="2" key="1">
    <citation type="submission" date="2014-09" db="EMBL/GenBank/DDBJ databases">
        <authorList>
            <person name="Magalhaes I.L.F."/>
            <person name="Oliveira U."/>
            <person name="Santos F.R."/>
            <person name="Vidigal T.H.D.A."/>
            <person name="Brescovit A.D."/>
            <person name="Santos A.J."/>
        </authorList>
    </citation>
    <scope>NUCLEOTIDE SEQUENCE</scope>
    <source>
        <tissue evidence="2">Shoot tissue taken approximately 20 cm above the soil surface</tissue>
    </source>
</reference>
<feature type="region of interest" description="Disordered" evidence="1">
    <location>
        <begin position="1"/>
        <end position="36"/>
    </location>
</feature>
<name>A0A0A9DIB1_ARUDO</name>
<accession>A0A0A9DIB1</accession>
<sequence length="77" mass="8602">MVRWRASSPTRSCYSASPSSAMPCLRRPSPRLPDRSSEQIQSLRIASLNISMFASIIKQVCHPVLPPVFGFKECISH</sequence>
<reference evidence="2" key="2">
    <citation type="journal article" date="2015" name="Data Brief">
        <title>Shoot transcriptome of the giant reed, Arundo donax.</title>
        <authorList>
            <person name="Barrero R.A."/>
            <person name="Guerrero F.D."/>
            <person name="Moolhuijzen P."/>
            <person name="Goolsby J.A."/>
            <person name="Tidwell J."/>
            <person name="Bellgard S.E."/>
            <person name="Bellgard M.I."/>
        </authorList>
    </citation>
    <scope>NUCLEOTIDE SEQUENCE</scope>
    <source>
        <tissue evidence="2">Shoot tissue taken approximately 20 cm above the soil surface</tissue>
    </source>
</reference>
<dbReference type="EMBL" id="GBRH01214393">
    <property type="protein sequence ID" value="JAD83502.1"/>
    <property type="molecule type" value="Transcribed_RNA"/>
</dbReference>
<organism evidence="2">
    <name type="scientific">Arundo donax</name>
    <name type="common">Giant reed</name>
    <name type="synonym">Donax arundinaceus</name>
    <dbReference type="NCBI Taxonomy" id="35708"/>
    <lineage>
        <taxon>Eukaryota</taxon>
        <taxon>Viridiplantae</taxon>
        <taxon>Streptophyta</taxon>
        <taxon>Embryophyta</taxon>
        <taxon>Tracheophyta</taxon>
        <taxon>Spermatophyta</taxon>
        <taxon>Magnoliopsida</taxon>
        <taxon>Liliopsida</taxon>
        <taxon>Poales</taxon>
        <taxon>Poaceae</taxon>
        <taxon>PACMAD clade</taxon>
        <taxon>Arundinoideae</taxon>
        <taxon>Arundineae</taxon>
        <taxon>Arundo</taxon>
    </lineage>
</organism>